<dbReference type="InterPro" id="IPR003615">
    <property type="entry name" value="HNH_nuc"/>
</dbReference>
<evidence type="ECO:0000313" key="7">
    <source>
        <dbReference type="Proteomes" id="UP000290682"/>
    </source>
</evidence>
<evidence type="ECO:0000313" key="6">
    <source>
        <dbReference type="EMBL" id="RXZ42693.1"/>
    </source>
</evidence>
<dbReference type="SMART" id="SM00507">
    <property type="entry name" value="HNHc"/>
    <property type="match status" value="1"/>
</dbReference>
<dbReference type="EMBL" id="REGR01000014">
    <property type="protein sequence ID" value="RXZ42693.1"/>
    <property type="molecule type" value="Genomic_DNA"/>
</dbReference>
<dbReference type="Pfam" id="PF01844">
    <property type="entry name" value="HNH"/>
    <property type="match status" value="1"/>
</dbReference>
<comment type="similarity">
    <text evidence="3">Belongs to the HNH nuclease family.</text>
</comment>
<dbReference type="PANTHER" id="PTHR41286">
    <property type="entry name" value="HNH NUCLEASE YAJD-RELATED"/>
    <property type="match status" value="1"/>
</dbReference>
<keyword evidence="1" id="KW-0540">Nuclease</keyword>
<dbReference type="Gene3D" id="1.10.30.50">
    <property type="match status" value="1"/>
</dbReference>
<dbReference type="PANTHER" id="PTHR41286:SF1">
    <property type="entry name" value="HNH NUCLEASE YAJD-RELATED"/>
    <property type="match status" value="1"/>
</dbReference>
<evidence type="ECO:0000256" key="2">
    <source>
        <dbReference type="ARBA" id="ARBA00022801"/>
    </source>
</evidence>
<organism evidence="6 7">
    <name type="scientific">Crenobacter cavernae</name>
    <dbReference type="NCBI Taxonomy" id="2290923"/>
    <lineage>
        <taxon>Bacteria</taxon>
        <taxon>Pseudomonadati</taxon>
        <taxon>Pseudomonadota</taxon>
        <taxon>Betaproteobacteria</taxon>
        <taxon>Neisseriales</taxon>
        <taxon>Neisseriaceae</taxon>
        <taxon>Crenobacter</taxon>
    </lineage>
</organism>
<keyword evidence="2" id="KW-0378">Hydrolase</keyword>
<protein>
    <recommendedName>
        <fullName evidence="4">Putative HNH nuclease YajD</fullName>
    </recommendedName>
</protein>
<proteinExistence type="inferred from homology"/>
<name>A0ABY0FDZ1_9NEIS</name>
<evidence type="ECO:0000259" key="5">
    <source>
        <dbReference type="SMART" id="SM00507"/>
    </source>
</evidence>
<sequence length="130" mass="14752">MPPRPMKPCCAPGCGRLTTARFCDAHAERYAQQAKQVRQQYDRGRGTAAERGYDSKWQKARAGFLRKHPLCVECDRCGSVTAATVVDHIVPHKGDRDMFWDRSNWQPLCKSCHDRKTAREDGGFGNARRT</sequence>
<keyword evidence="6" id="KW-0255">Endonuclease</keyword>
<reference evidence="6 7" key="1">
    <citation type="submission" date="2018-10" db="EMBL/GenBank/DDBJ databases">
        <title>Draft genome of Fastidiocella sp. strain 375T, a bacterium isolated from a karstic cave dripping water.</title>
        <authorList>
            <person name="Coelho C."/>
            <person name="Verissimo A."/>
            <person name="Tiago I."/>
        </authorList>
    </citation>
    <scope>NUCLEOTIDE SEQUENCE [LARGE SCALE GENOMIC DNA]</scope>
    <source>
        <strain evidence="6 7">CAVE-375</strain>
    </source>
</reference>
<dbReference type="InterPro" id="IPR002711">
    <property type="entry name" value="HNH"/>
</dbReference>
<dbReference type="CDD" id="cd00085">
    <property type="entry name" value="HNHc"/>
    <property type="match status" value="1"/>
</dbReference>
<comment type="caution">
    <text evidence="6">The sequence shown here is derived from an EMBL/GenBank/DDBJ whole genome shotgun (WGS) entry which is preliminary data.</text>
</comment>
<feature type="domain" description="HNH nuclease" evidence="5">
    <location>
        <begin position="59"/>
        <end position="114"/>
    </location>
</feature>
<evidence type="ECO:0000256" key="4">
    <source>
        <dbReference type="ARBA" id="ARBA00040194"/>
    </source>
</evidence>
<dbReference type="GO" id="GO:0004519">
    <property type="term" value="F:endonuclease activity"/>
    <property type="evidence" value="ECO:0007669"/>
    <property type="project" value="UniProtKB-KW"/>
</dbReference>
<gene>
    <name evidence="6" type="ORF">EBB06_12425</name>
</gene>
<accession>A0ABY0FDZ1</accession>
<evidence type="ECO:0000256" key="3">
    <source>
        <dbReference type="ARBA" id="ARBA00038412"/>
    </source>
</evidence>
<dbReference type="Proteomes" id="UP000290682">
    <property type="component" value="Unassembled WGS sequence"/>
</dbReference>
<evidence type="ECO:0000256" key="1">
    <source>
        <dbReference type="ARBA" id="ARBA00022722"/>
    </source>
</evidence>
<keyword evidence="7" id="KW-1185">Reference proteome</keyword>